<organism evidence="2 3">
    <name type="scientific">Acropora cervicornis</name>
    <name type="common">Staghorn coral</name>
    <dbReference type="NCBI Taxonomy" id="6130"/>
    <lineage>
        <taxon>Eukaryota</taxon>
        <taxon>Metazoa</taxon>
        <taxon>Cnidaria</taxon>
        <taxon>Anthozoa</taxon>
        <taxon>Hexacorallia</taxon>
        <taxon>Scleractinia</taxon>
        <taxon>Astrocoeniina</taxon>
        <taxon>Acroporidae</taxon>
        <taxon>Acropora</taxon>
    </lineage>
</organism>
<feature type="compositionally biased region" description="Acidic residues" evidence="1">
    <location>
        <begin position="207"/>
        <end position="227"/>
    </location>
</feature>
<accession>A0AAD9QGW1</accession>
<dbReference type="Proteomes" id="UP001249851">
    <property type="component" value="Unassembled WGS sequence"/>
</dbReference>
<protein>
    <recommendedName>
        <fullName evidence="4">HAT C-terminal dimerisation domain-containing protein</fullName>
    </recommendedName>
</protein>
<feature type="compositionally biased region" description="Polar residues" evidence="1">
    <location>
        <begin position="171"/>
        <end position="181"/>
    </location>
</feature>
<dbReference type="PANTHER" id="PTHR46880">
    <property type="entry name" value="RAS-ASSOCIATING DOMAIN-CONTAINING PROTEIN"/>
    <property type="match status" value="1"/>
</dbReference>
<feature type="compositionally biased region" description="Acidic residues" evidence="1">
    <location>
        <begin position="184"/>
        <end position="195"/>
    </location>
</feature>
<reference evidence="2" key="1">
    <citation type="journal article" date="2023" name="G3 (Bethesda)">
        <title>Whole genome assembly and annotation of the endangered Caribbean coral Acropora cervicornis.</title>
        <authorList>
            <person name="Selwyn J.D."/>
            <person name="Vollmer S.V."/>
        </authorList>
    </citation>
    <scope>NUCLEOTIDE SEQUENCE</scope>
    <source>
        <strain evidence="2">K2</strain>
    </source>
</reference>
<reference evidence="2" key="2">
    <citation type="journal article" date="2023" name="Science">
        <title>Genomic signatures of disease resistance in endangered staghorn corals.</title>
        <authorList>
            <person name="Vollmer S.V."/>
            <person name="Selwyn J.D."/>
            <person name="Despard B.A."/>
            <person name="Roesel C.L."/>
        </authorList>
    </citation>
    <scope>NUCLEOTIDE SEQUENCE</scope>
    <source>
        <strain evidence="2">K2</strain>
    </source>
</reference>
<sequence length="227" mass="25593">MDKSTLTSWRLTAGNEVNQEQLQTEWKLLKYDLLAWKLPQSVKDVKLSCAEWVMQQLVKQKFTYQAHFPLMITVVEALLVIPVSNTWHERSASKVKLIKNRLRSLLKGDMLNSLLHISLNGPRVTLDDGKQVIKVSVVSWLAEKNRKKLPPVDAVAGRSGIFMSQPKLAEHSTNTQGTQTLDEVPNEETQVDEEVSLAAEKLGLPDDGADNNESEESDYYSDFEEGN</sequence>
<dbReference type="AlphaFoldDB" id="A0AAD9QGW1"/>
<evidence type="ECO:0000313" key="2">
    <source>
        <dbReference type="EMBL" id="KAK2560721.1"/>
    </source>
</evidence>
<dbReference type="EMBL" id="JARQWQ010000035">
    <property type="protein sequence ID" value="KAK2560721.1"/>
    <property type="molecule type" value="Genomic_DNA"/>
</dbReference>
<evidence type="ECO:0000256" key="1">
    <source>
        <dbReference type="SAM" id="MobiDB-lite"/>
    </source>
</evidence>
<comment type="caution">
    <text evidence="2">The sequence shown here is derived from an EMBL/GenBank/DDBJ whole genome shotgun (WGS) entry which is preliminary data.</text>
</comment>
<dbReference type="PANTHER" id="PTHR46880:SF5">
    <property type="entry name" value="DUF4371 DOMAIN-CONTAINING PROTEIN"/>
    <property type="match status" value="1"/>
</dbReference>
<name>A0AAD9QGW1_ACRCE</name>
<feature type="region of interest" description="Disordered" evidence="1">
    <location>
        <begin position="165"/>
        <end position="227"/>
    </location>
</feature>
<keyword evidence="3" id="KW-1185">Reference proteome</keyword>
<gene>
    <name evidence="2" type="ORF">P5673_016492</name>
</gene>
<proteinExistence type="predicted"/>
<evidence type="ECO:0008006" key="4">
    <source>
        <dbReference type="Google" id="ProtNLM"/>
    </source>
</evidence>
<evidence type="ECO:0000313" key="3">
    <source>
        <dbReference type="Proteomes" id="UP001249851"/>
    </source>
</evidence>